<dbReference type="AlphaFoldDB" id="A0A6G4TXG1"/>
<name>A0A6G4TXG1_9ACTN</name>
<reference evidence="1 2" key="1">
    <citation type="submission" date="2020-02" db="EMBL/GenBank/DDBJ databases">
        <title>Whole-genome analyses of novel actinobacteria.</title>
        <authorList>
            <person name="Sahin N."/>
        </authorList>
    </citation>
    <scope>NUCLEOTIDE SEQUENCE [LARGE SCALE GENOMIC DNA]</scope>
    <source>
        <strain evidence="1 2">A7024</strain>
    </source>
</reference>
<proteinExistence type="predicted"/>
<dbReference type="Proteomes" id="UP000481583">
    <property type="component" value="Unassembled WGS sequence"/>
</dbReference>
<dbReference type="RefSeq" id="WP_165235809.1">
    <property type="nucleotide sequence ID" value="NZ_JAAKZV010000035.1"/>
</dbReference>
<evidence type="ECO:0000313" key="2">
    <source>
        <dbReference type="Proteomes" id="UP000481583"/>
    </source>
</evidence>
<organism evidence="1 2">
    <name type="scientific">Streptomyces coryli</name>
    <dbReference type="NCBI Taxonomy" id="1128680"/>
    <lineage>
        <taxon>Bacteria</taxon>
        <taxon>Bacillati</taxon>
        <taxon>Actinomycetota</taxon>
        <taxon>Actinomycetes</taxon>
        <taxon>Kitasatosporales</taxon>
        <taxon>Streptomycetaceae</taxon>
        <taxon>Streptomyces</taxon>
    </lineage>
</organism>
<gene>
    <name evidence="1" type="ORF">G5C51_11125</name>
</gene>
<evidence type="ECO:0000313" key="1">
    <source>
        <dbReference type="EMBL" id="NGN64452.1"/>
    </source>
</evidence>
<keyword evidence="2" id="KW-1185">Reference proteome</keyword>
<protein>
    <submittedName>
        <fullName evidence="1">Uncharacterized protein</fullName>
    </submittedName>
</protein>
<comment type="caution">
    <text evidence="1">The sequence shown here is derived from an EMBL/GenBank/DDBJ whole genome shotgun (WGS) entry which is preliminary data.</text>
</comment>
<accession>A0A6G4TXG1</accession>
<dbReference type="EMBL" id="JAAKZV010000035">
    <property type="protein sequence ID" value="NGN64452.1"/>
    <property type="molecule type" value="Genomic_DNA"/>
</dbReference>
<sequence>MKTTSKEHRGPENDRELAWGHLFTPHESANPELAQVGFYRPTGELSDIAQRFDRVVMAVEAYESEDTSTTVCETDLLAALLAIRKLRDKLVTDETSLIAAARRKRITWARIGQALELRSRQAAERRYLQLRSDANELTQAERVEFARAQRQRQHERSWAGRHADTIRRLAQQLAALPDLQERADRSPYAKRINEDAVQKALHAGRPRPEVVRMQWPVQLRETLRQDAQHREATKDIDPHDLVARRLKAGNETNHAHRLLGLVGYAVAPETADLRDQPELVAAITALYTDAGEVAPRKTPPSD</sequence>